<feature type="region of interest" description="Disordered" evidence="1">
    <location>
        <begin position="168"/>
        <end position="191"/>
    </location>
</feature>
<evidence type="ECO:0000256" key="1">
    <source>
        <dbReference type="SAM" id="MobiDB-lite"/>
    </source>
</evidence>
<accession>A0A2U1KAD3</accession>
<organism evidence="2 3">
    <name type="scientific">Artemisia annua</name>
    <name type="common">Sweet wormwood</name>
    <dbReference type="NCBI Taxonomy" id="35608"/>
    <lineage>
        <taxon>Eukaryota</taxon>
        <taxon>Viridiplantae</taxon>
        <taxon>Streptophyta</taxon>
        <taxon>Embryophyta</taxon>
        <taxon>Tracheophyta</taxon>
        <taxon>Spermatophyta</taxon>
        <taxon>Magnoliopsida</taxon>
        <taxon>eudicotyledons</taxon>
        <taxon>Gunneridae</taxon>
        <taxon>Pentapetalae</taxon>
        <taxon>asterids</taxon>
        <taxon>campanulids</taxon>
        <taxon>Asterales</taxon>
        <taxon>Asteraceae</taxon>
        <taxon>Asteroideae</taxon>
        <taxon>Anthemideae</taxon>
        <taxon>Artemisiinae</taxon>
        <taxon>Artemisia</taxon>
    </lineage>
</organism>
<dbReference type="STRING" id="35608.A0A2U1KAD3"/>
<proteinExistence type="predicted"/>
<gene>
    <name evidence="2" type="ORF">CTI12_AA625890</name>
</gene>
<sequence>MAMCEDPLLTGSLNHRLYMIYPKKPVKKPVGVDDEKSSDGQNVSIHIGELSGDVSNAENKPVYNDVQKVTNTKNKHDYNDDQLYVGELIYNASSMVRDDGVIIILHHDSSWDMIQLGEDYGLEFLMQIKFNKETFPDFSPRWGENDVKFAPTESSFYCFRVVKKNHRPPSIQMQPTDGSKKASQSHGETSRHGLQLLLETEKIALKSDLQKDVASMDQPQVRRQQIFKDLDTNRTDPKRVGGLIRASSMKKLTTNKTHLSRYAGIQGSDGFKMLINTCTQSASIVPGAYYAHVAASSARSYMEGDLSDSDSHGPRAKGTGLLKYVPFQ</sequence>
<evidence type="ECO:0000313" key="3">
    <source>
        <dbReference type="Proteomes" id="UP000245207"/>
    </source>
</evidence>
<keyword evidence="3" id="KW-1185">Reference proteome</keyword>
<comment type="caution">
    <text evidence="2">The sequence shown here is derived from an EMBL/GenBank/DDBJ whole genome shotgun (WGS) entry which is preliminary data.</text>
</comment>
<protein>
    <submittedName>
        <fullName evidence="2">PAZ domain-containing protein</fullName>
    </submittedName>
</protein>
<evidence type="ECO:0000313" key="2">
    <source>
        <dbReference type="EMBL" id="PWA31107.1"/>
    </source>
</evidence>
<dbReference type="OrthoDB" id="10252740at2759"/>
<dbReference type="Gene3D" id="3.30.420.10">
    <property type="entry name" value="Ribonuclease H-like superfamily/Ribonuclease H"/>
    <property type="match status" value="1"/>
</dbReference>
<dbReference type="EMBL" id="PKPP01025991">
    <property type="protein sequence ID" value="PWA31107.1"/>
    <property type="molecule type" value="Genomic_DNA"/>
</dbReference>
<reference evidence="2 3" key="1">
    <citation type="journal article" date="2018" name="Mol. Plant">
        <title>The genome of Artemisia annua provides insight into the evolution of Asteraceae family and artemisinin biosynthesis.</title>
        <authorList>
            <person name="Shen Q."/>
            <person name="Zhang L."/>
            <person name="Liao Z."/>
            <person name="Wang S."/>
            <person name="Yan T."/>
            <person name="Shi P."/>
            <person name="Liu M."/>
            <person name="Fu X."/>
            <person name="Pan Q."/>
            <person name="Wang Y."/>
            <person name="Lv Z."/>
            <person name="Lu X."/>
            <person name="Zhang F."/>
            <person name="Jiang W."/>
            <person name="Ma Y."/>
            <person name="Chen M."/>
            <person name="Hao X."/>
            <person name="Li L."/>
            <person name="Tang Y."/>
            <person name="Lv G."/>
            <person name="Zhou Y."/>
            <person name="Sun X."/>
            <person name="Brodelius P.E."/>
            <person name="Rose J.K.C."/>
            <person name="Tang K."/>
        </authorList>
    </citation>
    <scope>NUCLEOTIDE SEQUENCE [LARGE SCALE GENOMIC DNA]</scope>
    <source>
        <strain evidence="3">cv. Huhao1</strain>
        <tissue evidence="2">Leaf</tissue>
    </source>
</reference>
<feature type="compositionally biased region" description="Polar residues" evidence="1">
    <location>
        <begin position="171"/>
        <end position="187"/>
    </location>
</feature>
<dbReference type="AlphaFoldDB" id="A0A2U1KAD3"/>
<dbReference type="Proteomes" id="UP000245207">
    <property type="component" value="Unassembled WGS sequence"/>
</dbReference>
<dbReference type="InterPro" id="IPR036397">
    <property type="entry name" value="RNaseH_sf"/>
</dbReference>
<name>A0A2U1KAD3_ARTAN</name>
<dbReference type="GO" id="GO:0003676">
    <property type="term" value="F:nucleic acid binding"/>
    <property type="evidence" value="ECO:0007669"/>
    <property type="project" value="InterPro"/>
</dbReference>